<organism evidence="1 2">
    <name type="scientific">Xenorhabdus cabanillasii JM26</name>
    <dbReference type="NCBI Taxonomy" id="1427517"/>
    <lineage>
        <taxon>Bacteria</taxon>
        <taxon>Pseudomonadati</taxon>
        <taxon>Pseudomonadota</taxon>
        <taxon>Gammaproteobacteria</taxon>
        <taxon>Enterobacterales</taxon>
        <taxon>Morganellaceae</taxon>
        <taxon>Xenorhabdus</taxon>
    </lineage>
</organism>
<dbReference type="Proteomes" id="UP000019197">
    <property type="component" value="Unassembled WGS sequence"/>
</dbReference>
<reference evidence="1 2" key="1">
    <citation type="submission" date="2013-11" db="EMBL/GenBank/DDBJ databases">
        <title>Draft genome sequence and annotation of the entomopathogenic bacterium, Xenorhabdus cabanillasi strain JM26.</title>
        <authorList>
            <person name="Gualtieri M."/>
            <person name="Ogier J.C."/>
            <person name="Pages S."/>
            <person name="Givaudan A."/>
            <person name="Gaudriault S."/>
        </authorList>
    </citation>
    <scope>NUCLEOTIDE SEQUENCE [LARGE SCALE GENOMIC DNA]</scope>
    <source>
        <strain evidence="1 2">JM26</strain>
    </source>
</reference>
<sequence>MAPLFYATENGGFILLINKTETIIEMRVISIYYLSVSFIL</sequence>
<dbReference type="EMBL" id="CBXE010000492">
    <property type="protein sequence ID" value="CDL87603.1"/>
    <property type="molecule type" value="Genomic_DNA"/>
</dbReference>
<evidence type="ECO:0000313" key="1">
    <source>
        <dbReference type="EMBL" id="CDL87603.1"/>
    </source>
</evidence>
<gene>
    <name evidence="1" type="ORF">XCR1_950001</name>
</gene>
<dbReference type="AlphaFoldDB" id="W1JBW8"/>
<proteinExistence type="predicted"/>
<evidence type="ECO:0000313" key="2">
    <source>
        <dbReference type="Proteomes" id="UP000019197"/>
    </source>
</evidence>
<comment type="caution">
    <text evidence="1">The sequence shown here is derived from an EMBL/GenBank/DDBJ whole genome shotgun (WGS) entry which is preliminary data.</text>
</comment>
<accession>W1JBW8</accession>
<name>W1JBW8_9GAMM</name>
<protein>
    <submittedName>
        <fullName evidence="1">Uncharacterized protein</fullName>
    </submittedName>
</protein>